<dbReference type="EMBL" id="VIWP01000012">
    <property type="protein sequence ID" value="TWF47477.1"/>
    <property type="molecule type" value="Genomic_DNA"/>
</dbReference>
<evidence type="ECO:0000256" key="1">
    <source>
        <dbReference type="SAM" id="SignalP"/>
    </source>
</evidence>
<dbReference type="AlphaFoldDB" id="A0A561QAV5"/>
<sequence>MNRIVLAAICATAIGVAGQASAAQRHHSQPHKVVCHVEHHKVKVHGKWVIKQNKVCK</sequence>
<accession>A0A561QAV5</accession>
<proteinExistence type="predicted"/>
<feature type="chain" id="PRO_5021699654" evidence="1">
    <location>
        <begin position="23"/>
        <end position="57"/>
    </location>
</feature>
<keyword evidence="1" id="KW-0732">Signal</keyword>
<dbReference type="Proteomes" id="UP000320653">
    <property type="component" value="Unassembled WGS sequence"/>
</dbReference>
<dbReference type="RefSeq" id="WP_186458460.1">
    <property type="nucleotide sequence ID" value="NZ_VIWP01000012.1"/>
</dbReference>
<name>A0A561QAV5_9HYPH</name>
<evidence type="ECO:0000313" key="2">
    <source>
        <dbReference type="EMBL" id="TWF47477.1"/>
    </source>
</evidence>
<comment type="caution">
    <text evidence="2">The sequence shown here is derived from an EMBL/GenBank/DDBJ whole genome shotgun (WGS) entry which is preliminary data.</text>
</comment>
<feature type="signal peptide" evidence="1">
    <location>
        <begin position="1"/>
        <end position="22"/>
    </location>
</feature>
<organism evidence="2 3">
    <name type="scientific">Neorhizobium alkalisoli</name>
    <dbReference type="NCBI Taxonomy" id="528178"/>
    <lineage>
        <taxon>Bacteria</taxon>
        <taxon>Pseudomonadati</taxon>
        <taxon>Pseudomonadota</taxon>
        <taxon>Alphaproteobacteria</taxon>
        <taxon>Hyphomicrobiales</taxon>
        <taxon>Rhizobiaceae</taxon>
        <taxon>Rhizobium/Agrobacterium group</taxon>
        <taxon>Neorhizobium</taxon>
    </lineage>
</organism>
<evidence type="ECO:0000313" key="3">
    <source>
        <dbReference type="Proteomes" id="UP000320653"/>
    </source>
</evidence>
<reference evidence="2 3" key="1">
    <citation type="submission" date="2019-06" db="EMBL/GenBank/DDBJ databases">
        <title>Sorghum-associated microbial communities from plants grown in Nebraska, USA.</title>
        <authorList>
            <person name="Schachtman D."/>
        </authorList>
    </citation>
    <scope>NUCLEOTIDE SEQUENCE [LARGE SCALE GENOMIC DNA]</scope>
    <source>
        <strain evidence="2 3">1225</strain>
    </source>
</reference>
<protein>
    <submittedName>
        <fullName evidence="2">Uncharacterized protein</fullName>
    </submittedName>
</protein>
<gene>
    <name evidence="2" type="ORF">FHW37_112116</name>
</gene>
<keyword evidence="3" id="KW-1185">Reference proteome</keyword>